<dbReference type="SUPFAM" id="SSF48334">
    <property type="entry name" value="DNA repair protein MutS, domain III"/>
    <property type="match status" value="1"/>
</dbReference>
<dbReference type="SUPFAM" id="SSF52540">
    <property type="entry name" value="P-loop containing nucleoside triphosphate hydrolases"/>
    <property type="match status" value="1"/>
</dbReference>
<feature type="compositionally biased region" description="Basic residues" evidence="5">
    <location>
        <begin position="1"/>
        <end position="12"/>
    </location>
</feature>
<evidence type="ECO:0000256" key="2">
    <source>
        <dbReference type="ARBA" id="ARBA00022741"/>
    </source>
</evidence>
<sequence length="963" mass="107648">MPTALKRKRTITKSRTDKDAFSPPRSISSAKKTYCSDDEDATTVEDTTAEESNTVDVDDHFKERVRYHFHLPRRYLISCEQSYLVIWCRLGRIGGAFYDPVKCVVNVLEDTQETAHYDLTQTLLEQSNASVVLTSSRSDDAFIDKLRDHMEATGGTFQIRLAKDFSPKKGHDRLTSLPLLRDLPQVVDPDDSNPVSEGDSGASGLRNAYDFMHSRRGVNGDPTMQKWNASIRIFNYASVEVAPFCLSCIGVLLDQLSRDRAVHDLGDEGADGLDVRRIEVFALDEAMQINADALRSLQIFEEESHASVHSNKTKEGLSLFGIINTTKTRLGRALLRTWFLRPSLSLDIISRRHDAVACFVHSENYSPVNAIHAHLKGIKNVPRILSVMKSGRAKIVEWQGIVKFTFHATMLRESLAELFYTDGVEIIAKLLGIIDVHTLKEVATRINDIVDWEQSDETGRVCVRPGIDEELDNRRHVYNGIDSILSKVARQICETVPEEFAVSLNVVYFPQLGFLVCTPMLDEWRTEKGIQVLDGWTFQVSLVLFIAYDFYPTLHAVFLGELADMDQHVGDLHSLIVDKEIEIIHELTTELFDYHDNMSAVCDVCAELDCLLAFAEASQMYNYNRPIMVDDNVIEIIGGRHPLQEQVVDTFVANDVHIAGGIGTYSRCGDGSEYLKPVALCTGANACGKSVYLKQTALIQYMAQVFVPAEAAYLGVVDKIFTRISTRESVSRVQSAFMIDLNQVSLALRSSTARSLILLDEFGKGTLSTDGAGLFCGVVKHLLDRGPDCPKVMAATHFHDIFKEDLLDPESAPIEFLHMQVLFETSDGKILGVDSSVVSPAARSARLHCAAQSDGGEQGAGRKITYLYRVGRGLSFESHAAQCAEIFGVPEHVVQRARYVSWLISQHELVRLLDEDMSDSERQELHEAEEICRRFLQWNLQSEGNTYDVKAKLAEILGRDAAF</sequence>
<feature type="domain" description="DNA mismatch repair proteins mutS family" evidence="6">
    <location>
        <begin position="755"/>
        <end position="771"/>
    </location>
</feature>
<reference evidence="7 8" key="1">
    <citation type="journal article" date="2015" name="Fungal Genet. Biol.">
        <title>Evolution of novel wood decay mechanisms in Agaricales revealed by the genome sequences of Fistulina hepatica and Cylindrobasidium torrendii.</title>
        <authorList>
            <person name="Floudas D."/>
            <person name="Held B.W."/>
            <person name="Riley R."/>
            <person name="Nagy L.G."/>
            <person name="Koehler G."/>
            <person name="Ransdell A.S."/>
            <person name="Younus H."/>
            <person name="Chow J."/>
            <person name="Chiniquy J."/>
            <person name="Lipzen A."/>
            <person name="Tritt A."/>
            <person name="Sun H."/>
            <person name="Haridas S."/>
            <person name="LaButti K."/>
            <person name="Ohm R.A."/>
            <person name="Kues U."/>
            <person name="Blanchette R.A."/>
            <person name="Grigoriev I.V."/>
            <person name="Minto R.E."/>
            <person name="Hibbett D.S."/>
        </authorList>
    </citation>
    <scope>NUCLEOTIDE SEQUENCE [LARGE SCALE GENOMIC DNA]</scope>
    <source>
        <strain evidence="7 8">ATCC 64428</strain>
    </source>
</reference>
<dbReference type="GO" id="GO:0005634">
    <property type="term" value="C:nucleus"/>
    <property type="evidence" value="ECO:0007669"/>
    <property type="project" value="TreeGrafter"/>
</dbReference>
<dbReference type="Proteomes" id="UP000054144">
    <property type="component" value="Unassembled WGS sequence"/>
</dbReference>
<dbReference type="AlphaFoldDB" id="A0A0D7A394"/>
<accession>A0A0D7A394</accession>
<dbReference type="Pfam" id="PF00488">
    <property type="entry name" value="MutS_V"/>
    <property type="match status" value="1"/>
</dbReference>
<dbReference type="OrthoDB" id="29596at2759"/>
<feature type="compositionally biased region" description="Acidic residues" evidence="5">
    <location>
        <begin position="36"/>
        <end position="49"/>
    </location>
</feature>
<dbReference type="InterPro" id="IPR045076">
    <property type="entry name" value="MutS"/>
</dbReference>
<dbReference type="SMART" id="SM00534">
    <property type="entry name" value="MUTSac"/>
    <property type="match status" value="1"/>
</dbReference>
<dbReference type="PANTHER" id="PTHR11361:SF20">
    <property type="entry name" value="MUTS PROTEIN HOMOLOG 5"/>
    <property type="match status" value="1"/>
</dbReference>
<dbReference type="Gene3D" id="1.10.1420.10">
    <property type="match status" value="1"/>
</dbReference>
<dbReference type="PROSITE" id="PS00486">
    <property type="entry name" value="DNA_MISMATCH_REPAIR_2"/>
    <property type="match status" value="1"/>
</dbReference>
<dbReference type="Pfam" id="PF05192">
    <property type="entry name" value="MutS_III"/>
    <property type="match status" value="1"/>
</dbReference>
<evidence type="ECO:0000256" key="1">
    <source>
        <dbReference type="ARBA" id="ARBA00006271"/>
    </source>
</evidence>
<dbReference type="GO" id="GO:0140664">
    <property type="term" value="F:ATP-dependent DNA damage sensor activity"/>
    <property type="evidence" value="ECO:0007669"/>
    <property type="project" value="InterPro"/>
</dbReference>
<evidence type="ECO:0000256" key="3">
    <source>
        <dbReference type="ARBA" id="ARBA00022840"/>
    </source>
</evidence>
<evidence type="ECO:0000256" key="5">
    <source>
        <dbReference type="SAM" id="MobiDB-lite"/>
    </source>
</evidence>
<gene>
    <name evidence="7" type="ORF">FISHEDRAFT_67145</name>
</gene>
<name>A0A0D7A394_9AGAR</name>
<dbReference type="CDD" id="cd03281">
    <property type="entry name" value="ABC_MSH5_euk"/>
    <property type="match status" value="1"/>
</dbReference>
<evidence type="ECO:0000259" key="6">
    <source>
        <dbReference type="PROSITE" id="PS00486"/>
    </source>
</evidence>
<feature type="region of interest" description="Disordered" evidence="5">
    <location>
        <begin position="1"/>
        <end position="51"/>
    </location>
</feature>
<organism evidence="7 8">
    <name type="scientific">Fistulina hepatica ATCC 64428</name>
    <dbReference type="NCBI Taxonomy" id="1128425"/>
    <lineage>
        <taxon>Eukaryota</taxon>
        <taxon>Fungi</taxon>
        <taxon>Dikarya</taxon>
        <taxon>Basidiomycota</taxon>
        <taxon>Agaricomycotina</taxon>
        <taxon>Agaricomycetes</taxon>
        <taxon>Agaricomycetidae</taxon>
        <taxon>Agaricales</taxon>
        <taxon>Fistulinaceae</taxon>
        <taxon>Fistulina</taxon>
    </lineage>
</organism>
<evidence type="ECO:0000313" key="7">
    <source>
        <dbReference type="EMBL" id="KIY45215.1"/>
    </source>
</evidence>
<dbReference type="GO" id="GO:0006298">
    <property type="term" value="P:mismatch repair"/>
    <property type="evidence" value="ECO:0007669"/>
    <property type="project" value="InterPro"/>
</dbReference>
<dbReference type="InterPro" id="IPR027417">
    <property type="entry name" value="P-loop_NTPase"/>
</dbReference>
<dbReference type="InterPro" id="IPR000432">
    <property type="entry name" value="DNA_mismatch_repair_MutS_C"/>
</dbReference>
<dbReference type="SMART" id="SM00533">
    <property type="entry name" value="MUTSd"/>
    <property type="match status" value="1"/>
</dbReference>
<proteinExistence type="inferred from homology"/>
<evidence type="ECO:0000313" key="8">
    <source>
        <dbReference type="Proteomes" id="UP000054144"/>
    </source>
</evidence>
<dbReference type="Gene3D" id="3.40.50.300">
    <property type="entry name" value="P-loop containing nucleotide triphosphate hydrolases"/>
    <property type="match status" value="1"/>
</dbReference>
<dbReference type="GO" id="GO:0051026">
    <property type="term" value="P:chiasma assembly"/>
    <property type="evidence" value="ECO:0007669"/>
    <property type="project" value="TreeGrafter"/>
</dbReference>
<dbReference type="GO" id="GO:0005524">
    <property type="term" value="F:ATP binding"/>
    <property type="evidence" value="ECO:0007669"/>
    <property type="project" value="UniProtKB-KW"/>
</dbReference>
<dbReference type="InterPro" id="IPR036187">
    <property type="entry name" value="DNA_mismatch_repair_MutS_sf"/>
</dbReference>
<dbReference type="GO" id="GO:0030983">
    <property type="term" value="F:mismatched DNA binding"/>
    <property type="evidence" value="ECO:0007669"/>
    <property type="project" value="InterPro"/>
</dbReference>
<dbReference type="EMBL" id="KN882061">
    <property type="protein sequence ID" value="KIY45215.1"/>
    <property type="molecule type" value="Genomic_DNA"/>
</dbReference>
<dbReference type="PANTHER" id="PTHR11361">
    <property type="entry name" value="DNA MISMATCH REPAIR PROTEIN MUTS FAMILY MEMBER"/>
    <property type="match status" value="1"/>
</dbReference>
<keyword evidence="3" id="KW-0067">ATP-binding</keyword>
<comment type="similarity">
    <text evidence="1">Belongs to the DNA mismatch repair MutS family.</text>
</comment>
<keyword evidence="8" id="KW-1185">Reference proteome</keyword>
<dbReference type="InterPro" id="IPR007696">
    <property type="entry name" value="DNA_mismatch_repair_MutS_core"/>
</dbReference>
<keyword evidence="4" id="KW-0238">DNA-binding</keyword>
<evidence type="ECO:0000256" key="4">
    <source>
        <dbReference type="ARBA" id="ARBA00023125"/>
    </source>
</evidence>
<protein>
    <recommendedName>
        <fullName evidence="6">DNA mismatch repair proteins mutS family domain-containing protein</fullName>
    </recommendedName>
</protein>
<keyword evidence="2" id="KW-0547">Nucleotide-binding</keyword>